<dbReference type="PANTHER" id="PTHR24114">
    <property type="entry name" value="LEUCINE RICH REPEAT FAMILY PROTEIN"/>
    <property type="match status" value="1"/>
</dbReference>
<reference evidence="2 3" key="1">
    <citation type="journal article" date="2020" name="Mol. Biol. Evol.">
        <title>Interspecific Gene Flow and the Evolution of Specialization in Black and White Rhinoceros.</title>
        <authorList>
            <person name="Moodley Y."/>
            <person name="Westbury M.V."/>
            <person name="Russo I.M."/>
            <person name="Gopalakrishnan S."/>
            <person name="Rakotoarivelo A."/>
            <person name="Olsen R.A."/>
            <person name="Prost S."/>
            <person name="Tunstall T."/>
            <person name="Ryder O.A."/>
            <person name="Dalen L."/>
            <person name="Bruford M.W."/>
        </authorList>
    </citation>
    <scope>NUCLEOTIDE SEQUENCE [LARGE SCALE GENOMIC DNA]</scope>
    <source>
        <strain evidence="2">SBR-YM</strain>
        <tissue evidence="2">Skin</tissue>
    </source>
</reference>
<comment type="caution">
    <text evidence="2">The sequence shown here is derived from an EMBL/GenBank/DDBJ whole genome shotgun (WGS) entry which is preliminary data.</text>
</comment>
<dbReference type="AlphaFoldDB" id="A0A7J7F4S5"/>
<evidence type="ECO:0000256" key="1">
    <source>
        <dbReference type="SAM" id="MobiDB-lite"/>
    </source>
</evidence>
<organism evidence="2 3">
    <name type="scientific">Diceros bicornis minor</name>
    <name type="common">South-central black rhinoceros</name>
    <dbReference type="NCBI Taxonomy" id="77932"/>
    <lineage>
        <taxon>Eukaryota</taxon>
        <taxon>Metazoa</taxon>
        <taxon>Chordata</taxon>
        <taxon>Craniata</taxon>
        <taxon>Vertebrata</taxon>
        <taxon>Euteleostomi</taxon>
        <taxon>Mammalia</taxon>
        <taxon>Eutheria</taxon>
        <taxon>Laurasiatheria</taxon>
        <taxon>Perissodactyla</taxon>
        <taxon>Rhinocerotidae</taxon>
        <taxon>Diceros</taxon>
    </lineage>
</organism>
<sequence>MGGTMRGPCERSGENKEQEEVAVAAAGRPAGVPEAEEGSDADSDSDMKTGAHWLGELVKDALHLRSCWAHRVVPAPCFLRQGHTPELSLWHRGLGPQNRLCGAGAEALAGALSKSNSIYDVELSENQLGAVAAQAVCVALTLNPAMQRVELAGNGLEEQASKYLAELLLAHTGLKSLDLLTDLKLNVTHLPQTSQTLNCWGHGAVW</sequence>
<feature type="compositionally biased region" description="Acidic residues" evidence="1">
    <location>
        <begin position="34"/>
        <end position="44"/>
    </location>
</feature>
<feature type="compositionally biased region" description="Low complexity" evidence="1">
    <location>
        <begin position="21"/>
        <end position="33"/>
    </location>
</feature>
<evidence type="ECO:0000313" key="3">
    <source>
        <dbReference type="Proteomes" id="UP000551758"/>
    </source>
</evidence>
<accession>A0A7J7F4S5</accession>
<dbReference type="Gene3D" id="3.80.10.10">
    <property type="entry name" value="Ribonuclease Inhibitor"/>
    <property type="match status" value="1"/>
</dbReference>
<dbReference type="InterPro" id="IPR032675">
    <property type="entry name" value="LRR_dom_sf"/>
</dbReference>
<dbReference type="PANTHER" id="PTHR24114:SF37">
    <property type="entry name" value="LEUCINE-RICH REPEAT-CONTAINING PROTEIN 74B"/>
    <property type="match status" value="1"/>
</dbReference>
<name>A0A7J7F4S5_DICBM</name>
<dbReference type="InterPro" id="IPR052394">
    <property type="entry name" value="LRR-containing"/>
</dbReference>
<feature type="compositionally biased region" description="Basic and acidic residues" evidence="1">
    <location>
        <begin position="8"/>
        <end position="19"/>
    </location>
</feature>
<dbReference type="SUPFAM" id="SSF52047">
    <property type="entry name" value="RNI-like"/>
    <property type="match status" value="1"/>
</dbReference>
<keyword evidence="3" id="KW-1185">Reference proteome</keyword>
<dbReference type="Proteomes" id="UP000551758">
    <property type="component" value="Unassembled WGS sequence"/>
</dbReference>
<evidence type="ECO:0000313" key="2">
    <source>
        <dbReference type="EMBL" id="KAF5923039.1"/>
    </source>
</evidence>
<gene>
    <name evidence="2" type="ORF">HPG69_016505</name>
</gene>
<feature type="region of interest" description="Disordered" evidence="1">
    <location>
        <begin position="1"/>
        <end position="48"/>
    </location>
</feature>
<dbReference type="EMBL" id="JACDTQ010001372">
    <property type="protein sequence ID" value="KAF5923039.1"/>
    <property type="molecule type" value="Genomic_DNA"/>
</dbReference>
<protein>
    <submittedName>
        <fullName evidence="2">Uncharacterized protein</fullName>
    </submittedName>
</protein>
<proteinExistence type="predicted"/>